<evidence type="ECO:0000256" key="7">
    <source>
        <dbReference type="ARBA" id="ARBA00022490"/>
    </source>
</evidence>
<dbReference type="AlphaFoldDB" id="A0A2S0HWQ3"/>
<evidence type="ECO:0000256" key="10">
    <source>
        <dbReference type="ARBA" id="ARBA00022777"/>
    </source>
</evidence>
<comment type="cofactor">
    <cofactor evidence="16">
        <name>NH4(+)</name>
        <dbReference type="ChEBI" id="CHEBI:28938"/>
    </cofactor>
    <cofactor evidence="16">
        <name>K(+)</name>
        <dbReference type="ChEBI" id="CHEBI:29103"/>
    </cofactor>
    <text evidence="16">A monovalent cation. Ammonium or potassium.</text>
</comment>
<evidence type="ECO:0000256" key="6">
    <source>
        <dbReference type="ARBA" id="ARBA00012102"/>
    </source>
</evidence>
<comment type="catalytic activity">
    <reaction evidence="1 16">
        <text>(R)-pantothenate + ATP = (R)-4'-phosphopantothenate + ADP + H(+)</text>
        <dbReference type="Rhea" id="RHEA:16373"/>
        <dbReference type="ChEBI" id="CHEBI:10986"/>
        <dbReference type="ChEBI" id="CHEBI:15378"/>
        <dbReference type="ChEBI" id="CHEBI:29032"/>
        <dbReference type="ChEBI" id="CHEBI:30616"/>
        <dbReference type="ChEBI" id="CHEBI:456216"/>
        <dbReference type="EC" id="2.7.1.33"/>
    </reaction>
</comment>
<dbReference type="GO" id="GO:0015937">
    <property type="term" value="P:coenzyme A biosynthetic process"/>
    <property type="evidence" value="ECO:0007669"/>
    <property type="project" value="UniProtKB-UniRule"/>
</dbReference>
<comment type="pathway">
    <text evidence="4 16">Cofactor biosynthesis; coenzyme A biosynthesis; CoA from (R)-pantothenate: step 1/5.</text>
</comment>
<dbReference type="UniPathway" id="UPA00241">
    <property type="reaction ID" value="UER00352"/>
</dbReference>
<feature type="active site" description="Proton acceptor" evidence="16">
    <location>
        <position position="96"/>
    </location>
</feature>
<dbReference type="NCBIfam" id="TIGR00671">
    <property type="entry name" value="baf"/>
    <property type="match status" value="1"/>
</dbReference>
<accession>A0A2S0HWQ3</accession>
<dbReference type="InterPro" id="IPR004619">
    <property type="entry name" value="Type_III_PanK"/>
</dbReference>
<dbReference type="OrthoDB" id="9804707at2"/>
<evidence type="ECO:0000256" key="2">
    <source>
        <dbReference type="ARBA" id="ARBA00001958"/>
    </source>
</evidence>
<evidence type="ECO:0000256" key="1">
    <source>
        <dbReference type="ARBA" id="ARBA00001206"/>
    </source>
</evidence>
<dbReference type="NCBIfam" id="NF009853">
    <property type="entry name" value="PRK13320.1-5"/>
    <property type="match status" value="1"/>
</dbReference>
<dbReference type="Proteomes" id="UP000238442">
    <property type="component" value="Chromosome"/>
</dbReference>
<feature type="binding site" evidence="16">
    <location>
        <position position="120"/>
    </location>
    <ligand>
        <name>ATP</name>
        <dbReference type="ChEBI" id="CHEBI:30616"/>
    </ligand>
</feature>
<evidence type="ECO:0000256" key="3">
    <source>
        <dbReference type="ARBA" id="ARBA00004496"/>
    </source>
</evidence>
<evidence type="ECO:0000256" key="4">
    <source>
        <dbReference type="ARBA" id="ARBA00005225"/>
    </source>
</evidence>
<reference evidence="17 18" key="1">
    <citation type="submission" date="2018-02" db="EMBL/GenBank/DDBJ databases">
        <title>Genomic analysis of the strain RR4-38 isolated from a seawater recirculating aquaculture system.</title>
        <authorList>
            <person name="Kim Y.-S."/>
            <person name="Jang Y.H."/>
            <person name="Kim K.-H."/>
        </authorList>
    </citation>
    <scope>NUCLEOTIDE SEQUENCE [LARGE SCALE GENOMIC DNA]</scope>
    <source>
        <strain evidence="17 18">RR4-38</strain>
    </source>
</reference>
<evidence type="ECO:0000256" key="12">
    <source>
        <dbReference type="ARBA" id="ARBA00022958"/>
    </source>
</evidence>
<dbReference type="SUPFAM" id="SSF53067">
    <property type="entry name" value="Actin-like ATPase domain"/>
    <property type="match status" value="2"/>
</dbReference>
<comment type="similarity">
    <text evidence="14 16">Belongs to the type III pantothenate kinase family.</text>
</comment>
<sequence>MNLIIDVGNTRIKLAVFNEGQLLHNFVCDAEDFTNTLNLIHREYPGITHCILASVGKFSEANISLLQQHYTVIKLDHKTKVPFKNNYGTASTLGVDRIALVSAAAVEFPKKNVLVIDAGSCITYDLITANNTYLGGAISPGILMRYKAIHTFTANLPLLEPKLPIIQTGNSTESSIHSGILQAVVFEIEGFVRTYKEKYPDLTVILTGGDAHFLRDSLKSDIFANSNFLLEGLNFILEHNKH</sequence>
<dbReference type="CDD" id="cd24015">
    <property type="entry name" value="ASKHA_NBD_PanK-III"/>
    <property type="match status" value="1"/>
</dbReference>
<feature type="binding site" evidence="16">
    <location>
        <begin position="6"/>
        <end position="13"/>
    </location>
    <ligand>
        <name>ATP</name>
        <dbReference type="ChEBI" id="CHEBI:30616"/>
    </ligand>
</feature>
<keyword evidence="16" id="KW-0479">Metal-binding</keyword>
<dbReference type="EMBL" id="CP027062">
    <property type="protein sequence ID" value="AVI51060.1"/>
    <property type="molecule type" value="Genomic_DNA"/>
</dbReference>
<dbReference type="GO" id="GO:0046872">
    <property type="term" value="F:metal ion binding"/>
    <property type="evidence" value="ECO:0007669"/>
    <property type="project" value="UniProtKB-KW"/>
</dbReference>
<protein>
    <recommendedName>
        <fullName evidence="15 16">Type III pantothenate kinase</fullName>
        <ecNumber evidence="6 16">2.7.1.33</ecNumber>
    </recommendedName>
    <alternativeName>
        <fullName evidence="16">PanK-III</fullName>
    </alternativeName>
    <alternativeName>
        <fullName evidence="16">Pantothenic acid kinase</fullName>
    </alternativeName>
</protein>
<proteinExistence type="inferred from homology"/>
<dbReference type="EC" id="2.7.1.33" evidence="6 16"/>
<dbReference type="GO" id="GO:0005524">
    <property type="term" value="F:ATP binding"/>
    <property type="evidence" value="ECO:0007669"/>
    <property type="project" value="UniProtKB-UniRule"/>
</dbReference>
<organism evidence="17 18">
    <name type="scientific">Pukyongia salina</name>
    <dbReference type="NCBI Taxonomy" id="2094025"/>
    <lineage>
        <taxon>Bacteria</taxon>
        <taxon>Pseudomonadati</taxon>
        <taxon>Bacteroidota</taxon>
        <taxon>Flavobacteriia</taxon>
        <taxon>Flavobacteriales</taxon>
        <taxon>Flavobacteriaceae</taxon>
        <taxon>Pukyongia</taxon>
    </lineage>
</organism>
<dbReference type="Pfam" id="PF03309">
    <property type="entry name" value="Pan_kinase"/>
    <property type="match status" value="1"/>
</dbReference>
<dbReference type="HAMAP" id="MF_01274">
    <property type="entry name" value="Pantothen_kinase_3"/>
    <property type="match status" value="1"/>
</dbReference>
<evidence type="ECO:0000256" key="16">
    <source>
        <dbReference type="HAMAP-Rule" id="MF_01274"/>
    </source>
</evidence>
<gene>
    <name evidence="16" type="primary">coaX</name>
    <name evidence="17" type="ORF">C5O00_07675</name>
</gene>
<feature type="binding site" evidence="16">
    <location>
        <begin position="94"/>
        <end position="97"/>
    </location>
    <ligand>
        <name>substrate</name>
    </ligand>
</feature>
<keyword evidence="10 16" id="KW-0418">Kinase</keyword>
<keyword evidence="13 16" id="KW-0173">Coenzyme A biosynthesis</keyword>
<evidence type="ECO:0000313" key="17">
    <source>
        <dbReference type="EMBL" id="AVI51060.1"/>
    </source>
</evidence>
<dbReference type="RefSeq" id="WP_105216301.1">
    <property type="nucleotide sequence ID" value="NZ_CP027062.1"/>
</dbReference>
<dbReference type="PANTHER" id="PTHR34265:SF1">
    <property type="entry name" value="TYPE III PANTOTHENATE KINASE"/>
    <property type="match status" value="1"/>
</dbReference>
<name>A0A2S0HWQ3_9FLAO</name>
<dbReference type="PANTHER" id="PTHR34265">
    <property type="entry name" value="TYPE III PANTOTHENATE KINASE"/>
    <property type="match status" value="1"/>
</dbReference>
<keyword evidence="18" id="KW-1185">Reference proteome</keyword>
<evidence type="ECO:0000256" key="14">
    <source>
        <dbReference type="ARBA" id="ARBA00038036"/>
    </source>
</evidence>
<keyword evidence="9 16" id="KW-0547">Nucleotide-binding</keyword>
<comment type="function">
    <text evidence="16">Catalyzes the phosphorylation of pantothenate (Pan), the first step in CoA biosynthesis.</text>
</comment>
<evidence type="ECO:0000256" key="13">
    <source>
        <dbReference type="ARBA" id="ARBA00022993"/>
    </source>
</evidence>
<evidence type="ECO:0000256" key="15">
    <source>
        <dbReference type="ARBA" id="ARBA00040883"/>
    </source>
</evidence>
<dbReference type="KEGG" id="aue:C5O00_07675"/>
<feature type="binding site" evidence="16">
    <location>
        <position position="87"/>
    </location>
    <ligand>
        <name>substrate</name>
    </ligand>
</feature>
<evidence type="ECO:0000256" key="11">
    <source>
        <dbReference type="ARBA" id="ARBA00022840"/>
    </source>
</evidence>
<evidence type="ECO:0000256" key="9">
    <source>
        <dbReference type="ARBA" id="ARBA00022741"/>
    </source>
</evidence>
<dbReference type="GO" id="GO:0005737">
    <property type="term" value="C:cytoplasm"/>
    <property type="evidence" value="ECO:0007669"/>
    <property type="project" value="UniProtKB-SubCell"/>
</dbReference>
<dbReference type="GO" id="GO:0004594">
    <property type="term" value="F:pantothenate kinase activity"/>
    <property type="evidence" value="ECO:0007669"/>
    <property type="project" value="UniProtKB-UniRule"/>
</dbReference>
<evidence type="ECO:0000313" key="18">
    <source>
        <dbReference type="Proteomes" id="UP000238442"/>
    </source>
</evidence>
<dbReference type="InterPro" id="IPR043129">
    <property type="entry name" value="ATPase_NBD"/>
</dbReference>
<keyword evidence="7 16" id="KW-0963">Cytoplasm</keyword>
<keyword evidence="12 16" id="KW-0630">Potassium</keyword>
<evidence type="ECO:0000256" key="8">
    <source>
        <dbReference type="ARBA" id="ARBA00022679"/>
    </source>
</evidence>
<feature type="binding site" evidence="16">
    <location>
        <position position="172"/>
    </location>
    <ligand>
        <name>substrate</name>
    </ligand>
</feature>
<dbReference type="Gene3D" id="3.30.420.40">
    <property type="match status" value="2"/>
</dbReference>
<evidence type="ECO:0000256" key="5">
    <source>
        <dbReference type="ARBA" id="ARBA00011738"/>
    </source>
</evidence>
<keyword evidence="11 16" id="KW-0067">ATP-binding</keyword>
<keyword evidence="8 16" id="KW-0808">Transferase</keyword>
<comment type="subcellular location">
    <subcellularLocation>
        <location evidence="3 16">Cytoplasm</location>
    </subcellularLocation>
</comment>
<feature type="binding site" evidence="16">
    <location>
        <position position="117"/>
    </location>
    <ligand>
        <name>K(+)</name>
        <dbReference type="ChEBI" id="CHEBI:29103"/>
    </ligand>
</feature>
<comment type="cofactor">
    <cofactor evidence="2">
        <name>K(+)</name>
        <dbReference type="ChEBI" id="CHEBI:29103"/>
    </cofactor>
</comment>
<comment type="subunit">
    <text evidence="5 16">Homodimer.</text>
</comment>